<reference evidence="4" key="1">
    <citation type="submission" date="2018-12" db="EMBL/GenBank/DDBJ databases">
        <title>Novel natural products biosynthetic potential of the class Ktedonobacteria.</title>
        <authorList>
            <person name="Zheng Y."/>
            <person name="Saitou A."/>
            <person name="Wang C.M."/>
            <person name="Toyoda A."/>
            <person name="Minakuchi Y."/>
            <person name="Sekiguchi Y."/>
            <person name="Ueda K."/>
            <person name="Takano H."/>
            <person name="Sakai Y."/>
            <person name="Yokota A."/>
            <person name="Yabe S."/>
        </authorList>
    </citation>
    <scope>NUCLEOTIDE SEQUENCE</scope>
    <source>
        <strain evidence="4">COM3</strain>
    </source>
</reference>
<evidence type="ECO:0000313" key="4">
    <source>
        <dbReference type="EMBL" id="BBH90157.1"/>
    </source>
</evidence>
<evidence type="ECO:0008006" key="6">
    <source>
        <dbReference type="Google" id="ProtNLM"/>
    </source>
</evidence>
<name>A0A455SP43_9CHLR</name>
<evidence type="ECO:0000256" key="1">
    <source>
        <dbReference type="SAM" id="MobiDB-lite"/>
    </source>
</evidence>
<accession>A0A455SP43</accession>
<dbReference type="AlphaFoldDB" id="A0A455SP43"/>
<protein>
    <recommendedName>
        <fullName evidence="6">Inner membrane component domain-containing protein</fullName>
    </recommendedName>
</protein>
<proteinExistence type="predicted"/>
<keyword evidence="2" id="KW-1133">Transmembrane helix</keyword>
<feature type="transmembrane region" description="Helical" evidence="2">
    <location>
        <begin position="126"/>
        <end position="146"/>
    </location>
</feature>
<dbReference type="EMBL" id="AP019376">
    <property type="protein sequence ID" value="BBH90157.1"/>
    <property type="molecule type" value="Genomic_DNA"/>
</dbReference>
<keyword evidence="2" id="KW-0812">Transmembrane</keyword>
<organism evidence="4">
    <name type="scientific">Thermosporothrix sp. COM3</name>
    <dbReference type="NCBI Taxonomy" id="2490863"/>
    <lineage>
        <taxon>Bacteria</taxon>
        <taxon>Bacillati</taxon>
        <taxon>Chloroflexota</taxon>
        <taxon>Ktedonobacteria</taxon>
        <taxon>Ktedonobacterales</taxon>
        <taxon>Thermosporotrichaceae</taxon>
        <taxon>Thermosporothrix</taxon>
    </lineage>
</organism>
<feature type="compositionally biased region" description="Low complexity" evidence="1">
    <location>
        <begin position="34"/>
        <end position="47"/>
    </location>
</feature>
<feature type="compositionally biased region" description="Pro residues" evidence="1">
    <location>
        <begin position="48"/>
        <end position="58"/>
    </location>
</feature>
<evidence type="ECO:0000313" key="5">
    <source>
        <dbReference type="EMBL" id="BBH90222.1"/>
    </source>
</evidence>
<dbReference type="EMBL" id="AP019376">
    <property type="protein sequence ID" value="BBH90092.1"/>
    <property type="molecule type" value="Genomic_DNA"/>
</dbReference>
<dbReference type="EMBL" id="AP019376">
    <property type="protein sequence ID" value="BBH90222.1"/>
    <property type="molecule type" value="Genomic_DNA"/>
</dbReference>
<evidence type="ECO:0000313" key="3">
    <source>
        <dbReference type="EMBL" id="BBH90092.1"/>
    </source>
</evidence>
<feature type="region of interest" description="Disordered" evidence="1">
    <location>
        <begin position="1"/>
        <end position="66"/>
    </location>
</feature>
<feature type="transmembrane region" description="Helical" evidence="2">
    <location>
        <begin position="103"/>
        <end position="120"/>
    </location>
</feature>
<sequence>MYQHPSSQEHFSHDYQAGYTSQPTFAPPQPTYPQPSQQPYAPQQPLQHPYPAPQPSYPQQPSYPMQQQPLYPQQQVMMPPQHIVVQPQVQNVVNVVNVQKKKLPLLIRLLYFCVIGSWLGTSWLLIALMVCATVVGFPVGVVMLALTPKIYFL</sequence>
<keyword evidence="2" id="KW-0472">Membrane</keyword>
<gene>
    <name evidence="3" type="ORF">KTC_48430</name>
    <name evidence="4" type="ORF">KTC_49080</name>
    <name evidence="5" type="ORF">KTC_49730</name>
</gene>
<evidence type="ECO:0000256" key="2">
    <source>
        <dbReference type="SAM" id="Phobius"/>
    </source>
</evidence>